<feature type="compositionally biased region" description="Acidic residues" evidence="1">
    <location>
        <begin position="404"/>
        <end position="417"/>
    </location>
</feature>
<feature type="compositionally biased region" description="Low complexity" evidence="1">
    <location>
        <begin position="226"/>
        <end position="235"/>
    </location>
</feature>
<keyword evidence="4" id="KW-1185">Reference proteome</keyword>
<feature type="compositionally biased region" description="Basic and acidic residues" evidence="1">
    <location>
        <begin position="418"/>
        <end position="430"/>
    </location>
</feature>
<comment type="caution">
    <text evidence="3">The sequence shown here is derived from an EMBL/GenBank/DDBJ whole genome shotgun (WGS) entry which is preliminary data.</text>
</comment>
<accession>A0A9P8QAN3</accession>
<sequence>MSDTSSPTPIDASEYGSFPPGTIVLAKLKSFPPWPAIVIPNDLVPEKILKSKPKKPSSSAGGSSGGSRRPKRKAAPVASTDLFKVWCVRFLKDDTFMWASLNELELLTTEKIQSALGGWKNIKKKQLKSAYEMALSPPDVEDFIIWGSDGKPIQIDNEADDEDFTIDDEDEEEDEDVAEEDEDVEEDLEDEDQSPQPTAANTSTNTKKRGGKALPKASASKKRKTAAAGSKKSTPVPTPKKPAKGRGSRSKTSGKGEDEEQDPDTSGDEDWEQAIGEFEEEEDLIGREIPTSSEYAELLKKNKPLINKVVIQFTTAFLEEEKLDLSAENIKSLNGLLDQLTKVQDTIPKSLVLKNHVHKLFIAVLQRNDLKAKNVLSIRTRLQQFLSYWFDFTVEVNPNWKLEPEEDEEDEEEEEKEVVEIKDGTDATHDVKEESLVVATAVEEVKTQ</sequence>
<feature type="region of interest" description="Disordered" evidence="1">
    <location>
        <begin position="49"/>
        <end position="73"/>
    </location>
</feature>
<proteinExistence type="predicted"/>
<evidence type="ECO:0000313" key="4">
    <source>
        <dbReference type="Proteomes" id="UP000774326"/>
    </source>
</evidence>
<feature type="compositionally biased region" description="Acidic residues" evidence="1">
    <location>
        <begin position="257"/>
        <end position="270"/>
    </location>
</feature>
<feature type="region of interest" description="Disordered" evidence="1">
    <location>
        <begin position="402"/>
        <end position="430"/>
    </location>
</feature>
<feature type="compositionally biased region" description="Acidic residues" evidence="1">
    <location>
        <begin position="157"/>
        <end position="193"/>
    </location>
</feature>
<dbReference type="Pfam" id="PF00855">
    <property type="entry name" value="PWWP"/>
    <property type="match status" value="1"/>
</dbReference>
<organism evidence="3 4">
    <name type="scientific">Wickerhamomyces pijperi</name>
    <name type="common">Yeast</name>
    <name type="synonym">Pichia pijperi</name>
    <dbReference type="NCBI Taxonomy" id="599730"/>
    <lineage>
        <taxon>Eukaryota</taxon>
        <taxon>Fungi</taxon>
        <taxon>Dikarya</taxon>
        <taxon>Ascomycota</taxon>
        <taxon>Saccharomycotina</taxon>
        <taxon>Saccharomycetes</taxon>
        <taxon>Phaffomycetales</taxon>
        <taxon>Wickerhamomycetaceae</taxon>
        <taxon>Wickerhamomyces</taxon>
    </lineage>
</organism>
<protein>
    <recommendedName>
        <fullName evidence="2">PWWP domain-containing protein</fullName>
    </recommendedName>
</protein>
<reference evidence="3" key="1">
    <citation type="journal article" date="2021" name="Open Biol.">
        <title>Shared evolutionary footprints suggest mitochondrial oxidative damage underlies multiple complex I losses in fungi.</title>
        <authorList>
            <person name="Schikora-Tamarit M.A."/>
            <person name="Marcet-Houben M."/>
            <person name="Nosek J."/>
            <person name="Gabaldon T."/>
        </authorList>
    </citation>
    <scope>NUCLEOTIDE SEQUENCE</scope>
    <source>
        <strain evidence="3">CBS2887</strain>
    </source>
</reference>
<evidence type="ECO:0000256" key="1">
    <source>
        <dbReference type="SAM" id="MobiDB-lite"/>
    </source>
</evidence>
<dbReference type="Gene3D" id="2.30.30.140">
    <property type="match status" value="1"/>
</dbReference>
<name>A0A9P8QAN3_WICPI</name>
<dbReference type="AlphaFoldDB" id="A0A9P8QAN3"/>
<dbReference type="Proteomes" id="UP000774326">
    <property type="component" value="Unassembled WGS sequence"/>
</dbReference>
<feature type="region of interest" description="Disordered" evidence="1">
    <location>
        <begin position="150"/>
        <end position="270"/>
    </location>
</feature>
<evidence type="ECO:0000313" key="3">
    <source>
        <dbReference type="EMBL" id="KAH3687497.1"/>
    </source>
</evidence>
<dbReference type="CDD" id="cd05840">
    <property type="entry name" value="PWWP_ScIOC4-like"/>
    <property type="match status" value="1"/>
</dbReference>
<reference evidence="3" key="2">
    <citation type="submission" date="2021-01" db="EMBL/GenBank/DDBJ databases">
        <authorList>
            <person name="Schikora-Tamarit M.A."/>
        </authorList>
    </citation>
    <scope>NUCLEOTIDE SEQUENCE</scope>
    <source>
        <strain evidence="3">CBS2887</strain>
    </source>
</reference>
<gene>
    <name evidence="3" type="ORF">WICPIJ_001528</name>
</gene>
<feature type="compositionally biased region" description="Polar residues" evidence="1">
    <location>
        <begin position="194"/>
        <end position="205"/>
    </location>
</feature>
<evidence type="ECO:0000259" key="2">
    <source>
        <dbReference type="SMART" id="SM00293"/>
    </source>
</evidence>
<dbReference type="OrthoDB" id="62853at2759"/>
<dbReference type="SUPFAM" id="SSF63748">
    <property type="entry name" value="Tudor/PWWP/MBT"/>
    <property type="match status" value="1"/>
</dbReference>
<dbReference type="SMART" id="SM00293">
    <property type="entry name" value="PWWP"/>
    <property type="match status" value="1"/>
</dbReference>
<dbReference type="EMBL" id="JAEUBG010000805">
    <property type="protein sequence ID" value="KAH3687497.1"/>
    <property type="molecule type" value="Genomic_DNA"/>
</dbReference>
<dbReference type="InterPro" id="IPR000313">
    <property type="entry name" value="PWWP_dom"/>
</dbReference>
<feature type="domain" description="PWWP" evidence="2">
    <location>
        <begin position="18"/>
        <end position="326"/>
    </location>
</feature>
<dbReference type="InterPro" id="IPR035503">
    <property type="entry name" value="IOC4-like_PWWP"/>
</dbReference>